<evidence type="ECO:0000313" key="2">
    <source>
        <dbReference type="EMBL" id="WAQ86724.1"/>
    </source>
</evidence>
<keyword evidence="3" id="KW-1185">Reference proteome</keyword>
<gene>
    <name evidence="2" type="ORF">PtA15_7A452</name>
</gene>
<evidence type="ECO:0000256" key="1">
    <source>
        <dbReference type="SAM" id="SignalP"/>
    </source>
</evidence>
<reference evidence="2" key="1">
    <citation type="submission" date="2022-10" db="EMBL/GenBank/DDBJ databases">
        <title>Puccinia triticina Genome sequencing and assembly.</title>
        <authorList>
            <person name="Li C."/>
        </authorList>
    </citation>
    <scope>NUCLEOTIDE SEQUENCE</scope>
    <source>
        <strain evidence="2">Pt15</strain>
    </source>
</reference>
<name>A0ABY7CPZ1_9BASI</name>
<protein>
    <submittedName>
        <fullName evidence="2">Uncharacterized protein</fullName>
    </submittedName>
</protein>
<feature type="chain" id="PRO_5047037460" evidence="1">
    <location>
        <begin position="25"/>
        <end position="108"/>
    </location>
</feature>
<accession>A0ABY7CPZ1</accession>
<dbReference type="GeneID" id="77811955"/>
<keyword evidence="1" id="KW-0732">Signal</keyword>
<evidence type="ECO:0000313" key="3">
    <source>
        <dbReference type="Proteomes" id="UP001164743"/>
    </source>
</evidence>
<dbReference type="EMBL" id="CP110427">
    <property type="protein sequence ID" value="WAQ86724.1"/>
    <property type="molecule type" value="Genomic_DNA"/>
</dbReference>
<dbReference type="Proteomes" id="UP001164743">
    <property type="component" value="Chromosome 7A"/>
</dbReference>
<feature type="signal peptide" evidence="1">
    <location>
        <begin position="1"/>
        <end position="24"/>
    </location>
</feature>
<proteinExistence type="predicted"/>
<organism evidence="2 3">
    <name type="scientific">Puccinia triticina</name>
    <dbReference type="NCBI Taxonomy" id="208348"/>
    <lineage>
        <taxon>Eukaryota</taxon>
        <taxon>Fungi</taxon>
        <taxon>Dikarya</taxon>
        <taxon>Basidiomycota</taxon>
        <taxon>Pucciniomycotina</taxon>
        <taxon>Pucciniomycetes</taxon>
        <taxon>Pucciniales</taxon>
        <taxon>Pucciniaceae</taxon>
        <taxon>Puccinia</taxon>
    </lineage>
</organism>
<dbReference type="RefSeq" id="XP_053022279.1">
    <property type="nucleotide sequence ID" value="XM_053171060.1"/>
</dbReference>
<sequence>MKSGISMLLSAMLLLFISTPIGSAAGSPSPSLSRREANLQPGPDERYFECPDALHPKLYCRNNHPAVNIRYHFHDKDVPLFICGEKEKATCCKSYNSDCQDATLTTNP</sequence>